<sequence>MLLIKQITITNSDSMLGNVTDSKNSLKSSHLFIEFML</sequence>
<dbReference type="AlphaFoldDB" id="A0A1Y6IRU0"/>
<accession>A0A1Y6IRU0</accession>
<dbReference type="EMBL" id="FXXI01000001">
    <property type="protein sequence ID" value="SMR99222.1"/>
    <property type="molecule type" value="Genomic_DNA"/>
</dbReference>
<name>A0A1Y6IRU0_9VIBR</name>
<proteinExistence type="predicted"/>
<evidence type="ECO:0000313" key="2">
    <source>
        <dbReference type="Proteomes" id="UP000196125"/>
    </source>
</evidence>
<reference evidence="1 2" key="1">
    <citation type="submission" date="2017-05" db="EMBL/GenBank/DDBJ databases">
        <authorList>
            <person name="Song R."/>
            <person name="Chenine A.L."/>
            <person name="Ruprecht R.M."/>
        </authorList>
    </citation>
    <scope>NUCLEOTIDE SEQUENCE [LARGE SCALE GENOMIC DNA]</scope>
    <source>
        <strain evidence="1 2">CECT 7927</strain>
    </source>
</reference>
<dbReference type="Proteomes" id="UP000196125">
    <property type="component" value="Unassembled WGS sequence"/>
</dbReference>
<protein>
    <submittedName>
        <fullName evidence="1">Uncharacterized protein</fullName>
    </submittedName>
</protein>
<gene>
    <name evidence="1" type="ORF">VIM7927_00446</name>
</gene>
<organism evidence="1 2">
    <name type="scientific">Vibrio mangrovi</name>
    <dbReference type="NCBI Taxonomy" id="474394"/>
    <lineage>
        <taxon>Bacteria</taxon>
        <taxon>Pseudomonadati</taxon>
        <taxon>Pseudomonadota</taxon>
        <taxon>Gammaproteobacteria</taxon>
        <taxon>Vibrionales</taxon>
        <taxon>Vibrionaceae</taxon>
        <taxon>Vibrio</taxon>
    </lineage>
</organism>
<evidence type="ECO:0000313" key="1">
    <source>
        <dbReference type="EMBL" id="SMR99222.1"/>
    </source>
</evidence>